<organism evidence="2 3">
    <name type="scientific">Kutzneria albida DSM 43870</name>
    <dbReference type="NCBI Taxonomy" id="1449976"/>
    <lineage>
        <taxon>Bacteria</taxon>
        <taxon>Bacillati</taxon>
        <taxon>Actinomycetota</taxon>
        <taxon>Actinomycetes</taxon>
        <taxon>Pseudonocardiales</taxon>
        <taxon>Pseudonocardiaceae</taxon>
        <taxon>Kutzneria</taxon>
    </lineage>
</organism>
<dbReference type="PATRIC" id="fig|1449976.3.peg.5232"/>
<accession>W5WCU1</accession>
<dbReference type="Pfam" id="PF13424">
    <property type="entry name" value="TPR_12"/>
    <property type="match status" value="1"/>
</dbReference>
<dbReference type="AlphaFoldDB" id="W5WCU1"/>
<proteinExistence type="predicted"/>
<gene>
    <name evidence="2" type="ORF">KALB_5213</name>
</gene>
<keyword evidence="3" id="KW-1185">Reference proteome</keyword>
<feature type="domain" description="NB-ARC" evidence="1">
    <location>
        <begin position="75"/>
        <end position="230"/>
    </location>
</feature>
<dbReference type="InterPro" id="IPR027417">
    <property type="entry name" value="P-loop_NTPase"/>
</dbReference>
<dbReference type="PANTHER" id="PTHR47691:SF3">
    <property type="entry name" value="HTH-TYPE TRANSCRIPTIONAL REGULATOR RV0890C-RELATED"/>
    <property type="match status" value="1"/>
</dbReference>
<dbReference type="Pfam" id="PF00931">
    <property type="entry name" value="NB-ARC"/>
    <property type="match status" value="1"/>
</dbReference>
<dbReference type="SUPFAM" id="SSF52540">
    <property type="entry name" value="P-loop containing nucleoside triphosphate hydrolases"/>
    <property type="match status" value="1"/>
</dbReference>
<dbReference type="InterPro" id="IPR011990">
    <property type="entry name" value="TPR-like_helical_dom_sf"/>
</dbReference>
<dbReference type="Gene3D" id="1.25.40.10">
    <property type="entry name" value="Tetratricopeptide repeat domain"/>
    <property type="match status" value="2"/>
</dbReference>
<name>W5WCU1_9PSEU</name>
<sequence length="708" mass="78210">MHGGTGERSPHPNVHNDFSGTVEGAVVQAAQVDQLHIHGAGRRPVIPAQLPPPPRLFTSRRRELADLETWRVQDHGGPSTMVISGAGGVGKTTLALRWLHEARRHFPDGQLYANLGAFSGTNPVDPSEVLEWFLSALGVPVDRIPLPLSQREALYRSLTADRSVAVLLDDVLSAAQVRPLLLASPKSVVVVTSRWRLTGLRMVGARFIELDPMDVAESVELLDEVVGDGRLTGERRHAEELAHLCGGMPMALSVVGARLSAHPRRTLAREVDVLRGSDRLSTLSLDDDYSVEVVFDASYKDLPPMEAQLYRLCALHPGSVFGVDVAAGAVQRAADEVEPALDALVDRNMLSEINDRRFRYHDLLLIHARQQANLEELPQVRDAVVRRMIEWYLDMVVAADLVLRPTRRRVGPRFHRPAAGSRLFTVEQEALHWLEDERSNVVLAARSAAAHGWDQLVWELCEALWGFFLHTRHYSDWLELHRIGIPAAQRCGHRIAEARLRIQLASALTNLRRHEDAIQENLLAMQLAEQEHDEETKAAALSELAGNAQGMGDLRGALAYLYQAKKMREETGSIRAVALARRRIGEVLAELGQYEEAITELRTAVAMLGPLDKAQKARALTSLGQAYARCGRIRDAQAELAEALEITRQVGSARYQAEVITVLGEVAELTGDLSAARTYYSKAHAVYSPQEDPKAADLAERLARLPKA</sequence>
<dbReference type="GO" id="GO:0043531">
    <property type="term" value="F:ADP binding"/>
    <property type="evidence" value="ECO:0007669"/>
    <property type="project" value="InterPro"/>
</dbReference>
<dbReference type="STRING" id="1449976.KALB_5213"/>
<evidence type="ECO:0000313" key="3">
    <source>
        <dbReference type="Proteomes" id="UP000019225"/>
    </source>
</evidence>
<dbReference type="Pfam" id="PF13181">
    <property type="entry name" value="TPR_8"/>
    <property type="match status" value="1"/>
</dbReference>
<protein>
    <recommendedName>
        <fullName evidence="1">NB-ARC domain-containing protein</fullName>
    </recommendedName>
</protein>
<dbReference type="eggNOG" id="COG3903">
    <property type="taxonomic scope" value="Bacteria"/>
</dbReference>
<dbReference type="InterPro" id="IPR019734">
    <property type="entry name" value="TPR_rpt"/>
</dbReference>
<dbReference type="InterPro" id="IPR002182">
    <property type="entry name" value="NB-ARC"/>
</dbReference>
<dbReference type="Gene3D" id="3.40.50.300">
    <property type="entry name" value="P-loop containing nucleotide triphosphate hydrolases"/>
    <property type="match status" value="1"/>
</dbReference>
<dbReference type="HOGENOM" id="CLU_004665_2_1_11"/>
<evidence type="ECO:0000259" key="1">
    <source>
        <dbReference type="Pfam" id="PF00931"/>
    </source>
</evidence>
<dbReference type="SMART" id="SM00028">
    <property type="entry name" value="TPR"/>
    <property type="match status" value="5"/>
</dbReference>
<dbReference type="KEGG" id="kal:KALB_5213"/>
<dbReference type="PANTHER" id="PTHR47691">
    <property type="entry name" value="REGULATOR-RELATED"/>
    <property type="match status" value="1"/>
</dbReference>
<dbReference type="PRINTS" id="PR00364">
    <property type="entry name" value="DISEASERSIST"/>
</dbReference>
<reference evidence="2 3" key="1">
    <citation type="journal article" date="2014" name="BMC Genomics">
        <title>Complete genome sequence of producer of the glycopeptide antibiotic Aculeximycin Kutzneria albida DSM 43870T, a representative of minor genus of Pseudonocardiaceae.</title>
        <authorList>
            <person name="Rebets Y."/>
            <person name="Tokovenko B."/>
            <person name="Lushchyk I."/>
            <person name="Ruckert C."/>
            <person name="Zaburannyi N."/>
            <person name="Bechthold A."/>
            <person name="Kalinowski J."/>
            <person name="Luzhetskyy A."/>
        </authorList>
    </citation>
    <scope>NUCLEOTIDE SEQUENCE [LARGE SCALE GENOMIC DNA]</scope>
    <source>
        <strain evidence="2">DSM 43870</strain>
    </source>
</reference>
<dbReference type="Proteomes" id="UP000019225">
    <property type="component" value="Chromosome"/>
</dbReference>
<dbReference type="SUPFAM" id="SSF48452">
    <property type="entry name" value="TPR-like"/>
    <property type="match status" value="2"/>
</dbReference>
<evidence type="ECO:0000313" key="2">
    <source>
        <dbReference type="EMBL" id="AHH98575.1"/>
    </source>
</evidence>
<dbReference type="EMBL" id="CP007155">
    <property type="protein sequence ID" value="AHH98575.1"/>
    <property type="molecule type" value="Genomic_DNA"/>
</dbReference>